<evidence type="ECO:0000313" key="12">
    <source>
        <dbReference type="Proteomes" id="UP000597761"/>
    </source>
</evidence>
<keyword evidence="4 9" id="KW-0812">Transmembrane</keyword>
<evidence type="ECO:0000256" key="9">
    <source>
        <dbReference type="SAM" id="Phobius"/>
    </source>
</evidence>
<dbReference type="Pfam" id="PF01694">
    <property type="entry name" value="Rhomboid"/>
    <property type="match status" value="1"/>
</dbReference>
<sequence length="219" mass="22749">MSDRRPVRRGPVTPGPHRAGGPVTEPTLREELRRHTGRVLLPPVLLVALMWVIEIGDLLLPLRLDAFGIRPRQLDGLWGVLTAPFLHLGFAHLLANSGAFLVLGVLVGLVSGRFWTVFAGVTVLGGLGTWLIGGAGSVHVGASGVVYGFAAFLVAYGLAARRVGAALAALVVVLLYGGLAAGILPLNPFVSWQGHLCGAVAGVVVGLALARRRAPGAPH</sequence>
<dbReference type="SUPFAM" id="SSF144091">
    <property type="entry name" value="Rhomboid-like"/>
    <property type="match status" value="1"/>
</dbReference>
<evidence type="ECO:0000259" key="10">
    <source>
        <dbReference type="Pfam" id="PF01694"/>
    </source>
</evidence>
<proteinExistence type="inferred from homology"/>
<dbReference type="Proteomes" id="UP000597761">
    <property type="component" value="Unassembled WGS sequence"/>
</dbReference>
<dbReference type="PANTHER" id="PTHR43066:SF1">
    <property type="entry name" value="RHOMBOID PROTEIN 2"/>
    <property type="match status" value="1"/>
</dbReference>
<accession>A0ABQ1P7L2</accession>
<evidence type="ECO:0000256" key="8">
    <source>
        <dbReference type="SAM" id="MobiDB-lite"/>
    </source>
</evidence>
<feature type="transmembrane region" description="Helical" evidence="9">
    <location>
        <begin position="114"/>
        <end position="132"/>
    </location>
</feature>
<evidence type="ECO:0000256" key="3">
    <source>
        <dbReference type="ARBA" id="ARBA00022670"/>
    </source>
</evidence>
<feature type="domain" description="Peptidase S54 rhomboid" evidence="10">
    <location>
        <begin position="77"/>
        <end position="211"/>
    </location>
</feature>
<keyword evidence="6 9" id="KW-1133">Transmembrane helix</keyword>
<feature type="transmembrane region" description="Helical" evidence="9">
    <location>
        <begin position="192"/>
        <end position="210"/>
    </location>
</feature>
<dbReference type="InterPro" id="IPR022764">
    <property type="entry name" value="Peptidase_S54_rhomboid_dom"/>
</dbReference>
<keyword evidence="3" id="KW-0645">Protease</keyword>
<evidence type="ECO:0000256" key="4">
    <source>
        <dbReference type="ARBA" id="ARBA00022692"/>
    </source>
</evidence>
<dbReference type="EMBL" id="BMJI01000011">
    <property type="protein sequence ID" value="GGC92563.1"/>
    <property type="molecule type" value="Genomic_DNA"/>
</dbReference>
<comment type="subcellular location">
    <subcellularLocation>
        <location evidence="1">Membrane</location>
        <topology evidence="1">Multi-pass membrane protein</topology>
    </subcellularLocation>
</comment>
<keyword evidence="12" id="KW-1185">Reference proteome</keyword>
<keyword evidence="7 9" id="KW-0472">Membrane</keyword>
<protein>
    <recommendedName>
        <fullName evidence="10">Peptidase S54 rhomboid domain-containing protein</fullName>
    </recommendedName>
</protein>
<evidence type="ECO:0000256" key="7">
    <source>
        <dbReference type="ARBA" id="ARBA00023136"/>
    </source>
</evidence>
<evidence type="ECO:0000256" key="1">
    <source>
        <dbReference type="ARBA" id="ARBA00004141"/>
    </source>
</evidence>
<feature type="transmembrane region" description="Helical" evidence="9">
    <location>
        <begin position="166"/>
        <end position="186"/>
    </location>
</feature>
<reference evidence="12" key="1">
    <citation type="journal article" date="2019" name="Int. J. Syst. Evol. Microbiol.">
        <title>The Global Catalogue of Microorganisms (GCM) 10K type strain sequencing project: providing services to taxonomists for standard genome sequencing and annotation.</title>
        <authorList>
            <consortium name="The Broad Institute Genomics Platform"/>
            <consortium name="The Broad Institute Genome Sequencing Center for Infectious Disease"/>
            <person name="Wu L."/>
            <person name="Ma J."/>
        </authorList>
    </citation>
    <scope>NUCLEOTIDE SEQUENCE [LARGE SCALE GENOMIC DNA]</scope>
    <source>
        <strain evidence="12">CGMCC 1.15480</strain>
    </source>
</reference>
<evidence type="ECO:0000313" key="11">
    <source>
        <dbReference type="EMBL" id="GGC92563.1"/>
    </source>
</evidence>
<evidence type="ECO:0000256" key="6">
    <source>
        <dbReference type="ARBA" id="ARBA00022989"/>
    </source>
</evidence>
<gene>
    <name evidence="11" type="ORF">GCM10011512_19540</name>
</gene>
<dbReference type="Gene3D" id="1.20.1540.10">
    <property type="entry name" value="Rhomboid-like"/>
    <property type="match status" value="1"/>
</dbReference>
<evidence type="ECO:0000256" key="2">
    <source>
        <dbReference type="ARBA" id="ARBA00009045"/>
    </source>
</evidence>
<evidence type="ECO:0000256" key="5">
    <source>
        <dbReference type="ARBA" id="ARBA00022801"/>
    </source>
</evidence>
<dbReference type="PANTHER" id="PTHR43066">
    <property type="entry name" value="RHOMBOID-RELATED PROTEIN"/>
    <property type="match status" value="1"/>
</dbReference>
<organism evidence="11 12">
    <name type="scientific">Tersicoccus solisilvae</name>
    <dbReference type="NCBI Taxonomy" id="1882339"/>
    <lineage>
        <taxon>Bacteria</taxon>
        <taxon>Bacillati</taxon>
        <taxon>Actinomycetota</taxon>
        <taxon>Actinomycetes</taxon>
        <taxon>Micrococcales</taxon>
        <taxon>Micrococcaceae</taxon>
        <taxon>Tersicoccus</taxon>
    </lineage>
</organism>
<feature type="transmembrane region" description="Helical" evidence="9">
    <location>
        <begin position="84"/>
        <end position="107"/>
    </location>
</feature>
<feature type="transmembrane region" description="Helical" evidence="9">
    <location>
        <begin position="39"/>
        <end position="64"/>
    </location>
</feature>
<keyword evidence="5" id="KW-0378">Hydrolase</keyword>
<dbReference type="InterPro" id="IPR035952">
    <property type="entry name" value="Rhomboid-like_sf"/>
</dbReference>
<feature type="region of interest" description="Disordered" evidence="8">
    <location>
        <begin position="1"/>
        <end position="25"/>
    </location>
</feature>
<feature type="transmembrane region" description="Helical" evidence="9">
    <location>
        <begin position="138"/>
        <end position="159"/>
    </location>
</feature>
<name>A0ABQ1P7L2_9MICC</name>
<comment type="similarity">
    <text evidence="2">Belongs to the peptidase S54 family.</text>
</comment>
<comment type="caution">
    <text evidence="11">The sequence shown here is derived from an EMBL/GenBank/DDBJ whole genome shotgun (WGS) entry which is preliminary data.</text>
</comment>